<dbReference type="Gene3D" id="3.40.50.300">
    <property type="entry name" value="P-loop containing nucleotide triphosphate hydrolases"/>
    <property type="match status" value="1"/>
</dbReference>
<evidence type="ECO:0000313" key="12">
    <source>
        <dbReference type="Proteomes" id="UP000178602"/>
    </source>
</evidence>
<comment type="subcellular location">
    <subcellularLocation>
        <location evidence="1">Cell membrane</location>
        <topology evidence="1">Peripheral membrane protein</topology>
    </subcellularLocation>
</comment>
<comment type="similarity">
    <text evidence="2">Belongs to the ABC transporter superfamily.</text>
</comment>
<evidence type="ECO:0000313" key="11">
    <source>
        <dbReference type="EMBL" id="OGC28641.1"/>
    </source>
</evidence>
<keyword evidence="7" id="KW-0067">ATP-binding</keyword>
<evidence type="ECO:0000256" key="2">
    <source>
        <dbReference type="ARBA" id="ARBA00005417"/>
    </source>
</evidence>
<evidence type="ECO:0000256" key="8">
    <source>
        <dbReference type="ARBA" id="ARBA00022967"/>
    </source>
</evidence>
<dbReference type="SUPFAM" id="SSF52540">
    <property type="entry name" value="P-loop containing nucleoside triphosphate hydrolases"/>
    <property type="match status" value="1"/>
</dbReference>
<evidence type="ECO:0000256" key="4">
    <source>
        <dbReference type="ARBA" id="ARBA00022475"/>
    </source>
</evidence>
<evidence type="ECO:0000256" key="5">
    <source>
        <dbReference type="ARBA" id="ARBA00022519"/>
    </source>
</evidence>
<keyword evidence="3" id="KW-0813">Transport</keyword>
<dbReference type="SMART" id="SM00382">
    <property type="entry name" value="AAA"/>
    <property type="match status" value="1"/>
</dbReference>
<organism evidence="11 12">
    <name type="scientific">candidate division WOR-1 bacterium RIFOXYC12_FULL_54_18</name>
    <dbReference type="NCBI Taxonomy" id="1802584"/>
    <lineage>
        <taxon>Bacteria</taxon>
        <taxon>Bacillati</taxon>
        <taxon>Saganbacteria</taxon>
    </lineage>
</organism>
<evidence type="ECO:0000256" key="7">
    <source>
        <dbReference type="ARBA" id="ARBA00022840"/>
    </source>
</evidence>
<dbReference type="GO" id="GO:0005524">
    <property type="term" value="F:ATP binding"/>
    <property type="evidence" value="ECO:0007669"/>
    <property type="project" value="UniProtKB-KW"/>
</dbReference>
<accession>A0A1F4T784</accession>
<dbReference type="GO" id="GO:0005886">
    <property type="term" value="C:plasma membrane"/>
    <property type="evidence" value="ECO:0007669"/>
    <property type="project" value="UniProtKB-SubCell"/>
</dbReference>
<dbReference type="InterPro" id="IPR003593">
    <property type="entry name" value="AAA+_ATPase"/>
</dbReference>
<evidence type="ECO:0000256" key="1">
    <source>
        <dbReference type="ARBA" id="ARBA00004202"/>
    </source>
</evidence>
<dbReference type="PIRSF" id="PIRSF037116">
    <property type="entry name" value="CP_lyase_PhnK"/>
    <property type="match status" value="1"/>
</dbReference>
<keyword evidence="8" id="KW-1278">Translocase</keyword>
<dbReference type="FunFam" id="3.40.50.300:FF:000016">
    <property type="entry name" value="Oligopeptide ABC transporter ATP-binding component"/>
    <property type="match status" value="1"/>
</dbReference>
<sequence length="257" mass="28445">MLEVRNLSVNYYVDEGTVNAVAGVTFNLKEGEILGILGESGSGKSTLGFALLRLVDRPGEIVSGEIILNGLDILLMPERELRRVRGAQIAMVFQDPFTALNPVLTIGEQIMEPIVLHQGVKRGEARAKAAEALRAVKIDPARIDDYPHQFSGGMRQRVVIAMALACRPKILIADEPTTALDVTIQAEILALLREIKNQFNLSIIYITHNFGIIRQLCDRVVVMHRGAIVEEGKTHLVFDQPKEPYTKKLVDCLRELG</sequence>
<keyword evidence="5" id="KW-0997">Cell inner membrane</keyword>
<proteinExistence type="inferred from homology"/>
<protein>
    <recommendedName>
        <fullName evidence="10">ABC transporter domain-containing protein</fullName>
    </recommendedName>
</protein>
<dbReference type="PANTHER" id="PTHR43297:SF14">
    <property type="entry name" value="ATPASE AAA-TYPE CORE DOMAIN-CONTAINING PROTEIN"/>
    <property type="match status" value="1"/>
</dbReference>
<keyword evidence="9" id="KW-0472">Membrane</keyword>
<keyword evidence="4" id="KW-1003">Cell membrane</keyword>
<dbReference type="InterPro" id="IPR027417">
    <property type="entry name" value="P-loop_NTPase"/>
</dbReference>
<evidence type="ECO:0000256" key="9">
    <source>
        <dbReference type="ARBA" id="ARBA00023136"/>
    </source>
</evidence>
<keyword evidence="6" id="KW-0547">Nucleotide-binding</keyword>
<dbReference type="PROSITE" id="PS50893">
    <property type="entry name" value="ABC_TRANSPORTER_2"/>
    <property type="match status" value="1"/>
</dbReference>
<feature type="domain" description="ABC transporter" evidence="10">
    <location>
        <begin position="4"/>
        <end position="250"/>
    </location>
</feature>
<dbReference type="PANTHER" id="PTHR43297">
    <property type="entry name" value="OLIGOPEPTIDE TRANSPORT ATP-BINDING PROTEIN APPD"/>
    <property type="match status" value="1"/>
</dbReference>
<dbReference type="InterPro" id="IPR050388">
    <property type="entry name" value="ABC_Ni/Peptide_Import"/>
</dbReference>
<dbReference type="InterPro" id="IPR003439">
    <property type="entry name" value="ABC_transporter-like_ATP-bd"/>
</dbReference>
<name>A0A1F4T784_UNCSA</name>
<dbReference type="PROSITE" id="PS00211">
    <property type="entry name" value="ABC_TRANSPORTER_1"/>
    <property type="match status" value="1"/>
</dbReference>
<dbReference type="GO" id="GO:0016887">
    <property type="term" value="F:ATP hydrolysis activity"/>
    <property type="evidence" value="ECO:0007669"/>
    <property type="project" value="InterPro"/>
</dbReference>
<dbReference type="AlphaFoldDB" id="A0A1F4T784"/>
<dbReference type="CDD" id="cd03257">
    <property type="entry name" value="ABC_NikE_OppD_transporters"/>
    <property type="match status" value="1"/>
</dbReference>
<dbReference type="InterPro" id="IPR012700">
    <property type="entry name" value="PhnK"/>
</dbReference>
<dbReference type="InterPro" id="IPR017871">
    <property type="entry name" value="ABC_transporter-like_CS"/>
</dbReference>
<gene>
    <name evidence="11" type="ORF">A3K49_06770</name>
</gene>
<reference evidence="11 12" key="1">
    <citation type="journal article" date="2016" name="Nat. Commun.">
        <title>Thousands of microbial genomes shed light on interconnected biogeochemical processes in an aquifer system.</title>
        <authorList>
            <person name="Anantharaman K."/>
            <person name="Brown C.T."/>
            <person name="Hug L.A."/>
            <person name="Sharon I."/>
            <person name="Castelle C.J."/>
            <person name="Probst A.J."/>
            <person name="Thomas B.C."/>
            <person name="Singh A."/>
            <person name="Wilkins M.J."/>
            <person name="Karaoz U."/>
            <person name="Brodie E.L."/>
            <person name="Williams K.H."/>
            <person name="Hubbard S.S."/>
            <person name="Banfield J.F."/>
        </authorList>
    </citation>
    <scope>NUCLEOTIDE SEQUENCE [LARGE SCALE GENOMIC DNA]</scope>
</reference>
<evidence type="ECO:0000256" key="6">
    <source>
        <dbReference type="ARBA" id="ARBA00022741"/>
    </source>
</evidence>
<evidence type="ECO:0000256" key="3">
    <source>
        <dbReference type="ARBA" id="ARBA00022448"/>
    </source>
</evidence>
<comment type="caution">
    <text evidence="11">The sequence shown here is derived from an EMBL/GenBank/DDBJ whole genome shotgun (WGS) entry which is preliminary data.</text>
</comment>
<dbReference type="Proteomes" id="UP000178602">
    <property type="component" value="Unassembled WGS sequence"/>
</dbReference>
<evidence type="ECO:0000259" key="10">
    <source>
        <dbReference type="PROSITE" id="PS50893"/>
    </source>
</evidence>
<dbReference type="Pfam" id="PF00005">
    <property type="entry name" value="ABC_tran"/>
    <property type="match status" value="1"/>
</dbReference>
<dbReference type="EMBL" id="MEUG01000001">
    <property type="protein sequence ID" value="OGC28641.1"/>
    <property type="molecule type" value="Genomic_DNA"/>
</dbReference>